<evidence type="ECO:0000313" key="2">
    <source>
        <dbReference type="Proteomes" id="UP000003844"/>
    </source>
</evidence>
<proteinExistence type="predicted"/>
<keyword evidence="2" id="KW-1185">Reference proteome</keyword>
<dbReference type="Proteomes" id="UP000003844">
    <property type="component" value="Unassembled WGS sequence"/>
</dbReference>
<organism evidence="1 2">
    <name type="scientific">Gillisia limnaea (strain DSM 15749 / LMG 21470 / R-8282)</name>
    <dbReference type="NCBI Taxonomy" id="865937"/>
    <lineage>
        <taxon>Bacteria</taxon>
        <taxon>Pseudomonadati</taxon>
        <taxon>Bacteroidota</taxon>
        <taxon>Flavobacteriia</taxon>
        <taxon>Flavobacteriales</taxon>
        <taxon>Flavobacteriaceae</taxon>
        <taxon>Gillisia</taxon>
    </lineage>
</organism>
<sequence>MHAAIDFYSETQSVILPKLDCAHEKYLHGVKNSVSQVVFMKNDYSMGDILKKGYFSKIQRRREISPG</sequence>
<protein>
    <submittedName>
        <fullName evidence="1">Uncharacterized protein</fullName>
    </submittedName>
</protein>
<dbReference type="AlphaFoldDB" id="H2BXL4"/>
<accession>H2BXL4</accession>
<dbReference type="EMBL" id="JH594606">
    <property type="protein sequence ID" value="EHQ03138.1"/>
    <property type="molecule type" value="Genomic_DNA"/>
</dbReference>
<dbReference type="HOGENOM" id="CLU_2806378_0_0_10"/>
<gene>
    <name evidence="1" type="ORF">Gilli_2516</name>
</gene>
<reference evidence="2" key="1">
    <citation type="journal article" date="2012" name="Stand. Genomic Sci.">
        <title>Genome sequence of the Antarctic rhodopsins-containing flavobacterium Gillisia limnaea type strain (R-8282(T)).</title>
        <authorList>
            <person name="Riedel T."/>
            <person name="Held B."/>
            <person name="Nolan M."/>
            <person name="Lucas S."/>
            <person name="Lapidus A."/>
            <person name="Tice H."/>
            <person name="Del Rio T.G."/>
            <person name="Cheng J.F."/>
            <person name="Han C."/>
            <person name="Tapia R."/>
            <person name="Goodwin L.A."/>
            <person name="Pitluck S."/>
            <person name="Liolios K."/>
            <person name="Mavromatis K."/>
            <person name="Pagani I."/>
            <person name="Ivanova N."/>
            <person name="Mikhailova N."/>
            <person name="Pati A."/>
            <person name="Chen A."/>
            <person name="Palaniappan K."/>
            <person name="Land M."/>
            <person name="Rohde M."/>
            <person name="Tindall B.J."/>
            <person name="Detter J.C."/>
            <person name="Goker M."/>
            <person name="Bristow J."/>
            <person name="Eisen J.A."/>
            <person name="Markowitz V."/>
            <person name="Hugenholtz P."/>
            <person name="Kyrpides N.C."/>
            <person name="Klenk H.P."/>
            <person name="Woyke T."/>
        </authorList>
    </citation>
    <scope>NUCLEOTIDE SEQUENCE [LARGE SCALE GENOMIC DNA]</scope>
    <source>
        <strain evidence="2">DSM 15749 / LMG 21470 / R-8282</strain>
    </source>
</reference>
<evidence type="ECO:0000313" key="1">
    <source>
        <dbReference type="EMBL" id="EHQ03138.1"/>
    </source>
</evidence>
<name>H2BXL4_GILLR</name>